<feature type="compositionally biased region" description="Polar residues" evidence="2">
    <location>
        <begin position="884"/>
        <end position="896"/>
    </location>
</feature>
<feature type="region of interest" description="Disordered" evidence="2">
    <location>
        <begin position="97"/>
        <end position="130"/>
    </location>
</feature>
<dbReference type="EMBL" id="BEGY01000002">
    <property type="protein sequence ID" value="GAX73221.1"/>
    <property type="molecule type" value="Genomic_DNA"/>
</dbReference>
<evidence type="ECO:0000256" key="1">
    <source>
        <dbReference type="SAM" id="Coils"/>
    </source>
</evidence>
<feature type="region of interest" description="Disordered" evidence="2">
    <location>
        <begin position="747"/>
        <end position="771"/>
    </location>
</feature>
<organism evidence="3 4">
    <name type="scientific">Chlamydomonas eustigma</name>
    <dbReference type="NCBI Taxonomy" id="1157962"/>
    <lineage>
        <taxon>Eukaryota</taxon>
        <taxon>Viridiplantae</taxon>
        <taxon>Chlorophyta</taxon>
        <taxon>core chlorophytes</taxon>
        <taxon>Chlorophyceae</taxon>
        <taxon>CS clade</taxon>
        <taxon>Chlamydomonadales</taxon>
        <taxon>Chlamydomonadaceae</taxon>
        <taxon>Chlamydomonas</taxon>
    </lineage>
</organism>
<proteinExistence type="predicted"/>
<feature type="compositionally biased region" description="Polar residues" evidence="2">
    <location>
        <begin position="859"/>
        <end position="869"/>
    </location>
</feature>
<evidence type="ECO:0000313" key="4">
    <source>
        <dbReference type="Proteomes" id="UP000232323"/>
    </source>
</evidence>
<feature type="coiled-coil region" evidence="1">
    <location>
        <begin position="169"/>
        <end position="267"/>
    </location>
</feature>
<keyword evidence="4" id="KW-1185">Reference proteome</keyword>
<evidence type="ECO:0000313" key="3">
    <source>
        <dbReference type="EMBL" id="GAX73221.1"/>
    </source>
</evidence>
<comment type="caution">
    <text evidence="3">The sequence shown here is derived from an EMBL/GenBank/DDBJ whole genome shotgun (WGS) entry which is preliminary data.</text>
</comment>
<dbReference type="STRING" id="1157962.A0A250WR05"/>
<feature type="compositionally biased region" description="Polar residues" evidence="2">
    <location>
        <begin position="118"/>
        <end position="130"/>
    </location>
</feature>
<reference evidence="3 4" key="1">
    <citation type="submission" date="2017-08" db="EMBL/GenBank/DDBJ databases">
        <title>Acidophilic green algal genome provides insights into adaptation to an acidic environment.</title>
        <authorList>
            <person name="Hirooka S."/>
            <person name="Hirose Y."/>
            <person name="Kanesaki Y."/>
            <person name="Higuchi S."/>
            <person name="Fujiwara T."/>
            <person name="Onuma R."/>
            <person name="Era A."/>
            <person name="Ohbayashi R."/>
            <person name="Uzuka A."/>
            <person name="Nozaki H."/>
            <person name="Yoshikawa H."/>
            <person name="Miyagishima S.Y."/>
        </authorList>
    </citation>
    <scope>NUCLEOTIDE SEQUENCE [LARGE SCALE GENOMIC DNA]</scope>
    <source>
        <strain evidence="3 4">NIES-2499</strain>
    </source>
</reference>
<keyword evidence="1" id="KW-0175">Coiled coil</keyword>
<feature type="compositionally biased region" description="Polar residues" evidence="2">
    <location>
        <begin position="748"/>
        <end position="760"/>
    </location>
</feature>
<feature type="region of interest" description="Disordered" evidence="2">
    <location>
        <begin position="1250"/>
        <end position="1276"/>
    </location>
</feature>
<dbReference type="SUPFAM" id="SSF57997">
    <property type="entry name" value="Tropomyosin"/>
    <property type="match status" value="1"/>
</dbReference>
<feature type="region of interest" description="Disordered" evidence="2">
    <location>
        <begin position="663"/>
        <end position="689"/>
    </location>
</feature>
<evidence type="ECO:0000256" key="2">
    <source>
        <dbReference type="SAM" id="MobiDB-lite"/>
    </source>
</evidence>
<feature type="region of interest" description="Disordered" evidence="2">
    <location>
        <begin position="838"/>
        <end position="897"/>
    </location>
</feature>
<name>A0A250WR05_9CHLO</name>
<gene>
    <name evidence="3" type="ORF">CEUSTIGMA_g674.t1</name>
</gene>
<accession>A0A250WR05</accession>
<dbReference type="Proteomes" id="UP000232323">
    <property type="component" value="Unassembled WGS sequence"/>
</dbReference>
<sequence length="1536" mass="166506">MAAKTEYHKFTKQQLIQIILEKDADLLQKETAISNSDAKIGQLRATLDLFKEKAASTSKIAELYQQLVIKHAETEKQLHRTKSKLSKAEHAVLAANKTAPQPPSAISQAHAGHGADAPSSSNTEAPIVSSTLPAPISSMPLSDASNNSVVAERMILDSSNETYGMHRTLELTEAELRQLKSKFEAEQERASSFAAQLQEAQELNKEMSKDLATQKQALADFKAQQASLLSGASVNTSAEVASLRIKIQHSENELADLTACNKALQTRLDASEQLCNTASTKLQEGEKDRLILGKKLHVAEQERIALKKKLQEAERMRSSHEKKLQAAEQERHAMGKKLQEVELVRSSLEKKLQAAEQERHAMGKKLQEVELVRSSLEKKLQAAEQERHAMGKKLQEVELVRSSLEKKLQAAEQECLAIRTRQLEMEQECSKLEQKLQHAEKQSRQHSAVVSSHQTEMQQRSSEEVHRLQATLESCKVEYKAQMERLLSQQQDLLRQVRAQESVGEALLERCERAKIERERVELLVAEKEQEVADLKSQLEGLKRRMQEKAVEKQQNCSAVLAAVPAGMDAMPSTSAAAARSGAVRHPHEGSVTERQEWGILEKRVEEQHHTIAGLCEEISKFRHVFKSMAALAGGMIIPSDYSGSFSQLGDMAPQLQALLGSQQKTRPGHAENMAAAATTVPGPGRRRQAATMMEDVASGGLGDEAVVPSSSESPLEYSRPMLYSHTNPARRLSPDISEVHGKAPAFTETTPGVSLQGHATSGGGGAGPDEWMGDEEAATRHDHALIEVDTRRHSSDLVLLGGEVLGERAGQSDHAGCSAATQSPQAALVNKKRPFTPQFEPSAVQPPSKVQCRGDQGTAATATTSSKEPSNKLLADHAPLPNNPTNVAKTTSAQKWTAKASSVPDASNCSTDWLCSPPPQLKKRGRPRKILTATEVLNPLTRPSCKITARSVASVATHLHDALKQGAWPVQAVSVACLNAVLSLAAPRVTMEAAQSSDVLWLGWIQPGMKQNGNLQALVTCMVTLDQLIMAASASATKMPHVPVTEAASSAASTYQATPHSGFSTVSICADLLPRLRHHVCSLASGPMERTQDEERGCEEVAGMASGLQLMQTERCALAAVYALICKEMRDVQAYHSFLVDLLTLCQVDSSAPAISTHTHISSLVAPLCSALMLWHEVCIPCPSEAAAGKCAASRDPCAAGRDPCRPQHPEAFCGARQASLSTHDPFTLSLHTAVMLFLADISSNRSINGREQPCHDRSRPSVLGTHTSTLSGSVGEEDEQRLLTVIVLKAIRLLDPSKSIAAWRTDDVQHSEHEGAVGHPDGISVPCLSIRLSQCFRGLLGVLRWTLPFATSSTDASAHELTDSDVVTTHTSTLKAVHSHASGLLCLLARQAGMVHTYQQVAKHLLLWIPDLTTDQGVLIIHVIGKICSCSIVGRIMSQDEGRACLILAGCLVSILGESGRSCGWARAEGELIQIQHACVSSALCIVAASNFNADCQEQVNPILKSVKMWASSACFEKSLLTEESRTLFDQIFC</sequence>
<feature type="coiled-coil region" evidence="1">
    <location>
        <begin position="476"/>
        <end position="556"/>
    </location>
</feature>
<protein>
    <submittedName>
        <fullName evidence="3">Uncharacterized protein</fullName>
    </submittedName>
</protein>
<feature type="coiled-coil region" evidence="1">
    <location>
        <begin position="296"/>
        <end position="449"/>
    </location>
</feature>